<evidence type="ECO:0000313" key="2">
    <source>
        <dbReference type="Proteomes" id="UP000736583"/>
    </source>
</evidence>
<organism evidence="1 2">
    <name type="scientific">Clostridium simiarum</name>
    <dbReference type="NCBI Taxonomy" id="2841506"/>
    <lineage>
        <taxon>Bacteria</taxon>
        <taxon>Bacillati</taxon>
        <taxon>Bacillota</taxon>
        <taxon>Clostridia</taxon>
        <taxon>Eubacteriales</taxon>
        <taxon>Clostridiaceae</taxon>
        <taxon>Clostridium</taxon>
    </lineage>
</organism>
<evidence type="ECO:0000313" key="1">
    <source>
        <dbReference type="EMBL" id="MBU5591003.1"/>
    </source>
</evidence>
<protein>
    <submittedName>
        <fullName evidence="1">SDR family oxidoreductase</fullName>
    </submittedName>
</protein>
<dbReference type="InterPro" id="IPR002347">
    <property type="entry name" value="SDR_fam"/>
</dbReference>
<gene>
    <name evidence="1" type="ORF">KQI89_04440</name>
</gene>
<dbReference type="Gene3D" id="3.40.50.720">
    <property type="entry name" value="NAD(P)-binding Rossmann-like Domain"/>
    <property type="match status" value="1"/>
</dbReference>
<sequence>MNRIGEPNDVAKVITFLCSEMANYISGQII</sequence>
<comment type="caution">
    <text evidence="1">The sequence shown here is derived from an EMBL/GenBank/DDBJ whole genome shotgun (WGS) entry which is preliminary data.</text>
</comment>
<dbReference type="EMBL" id="JAHLQL010000001">
    <property type="protein sequence ID" value="MBU5591003.1"/>
    <property type="molecule type" value="Genomic_DNA"/>
</dbReference>
<dbReference type="Pfam" id="PF13561">
    <property type="entry name" value="adh_short_C2"/>
    <property type="match status" value="1"/>
</dbReference>
<reference evidence="1 2" key="1">
    <citation type="submission" date="2021-06" db="EMBL/GenBank/DDBJ databases">
        <authorList>
            <person name="Sun Q."/>
            <person name="Li D."/>
        </authorList>
    </citation>
    <scope>NUCLEOTIDE SEQUENCE [LARGE SCALE GENOMIC DNA]</scope>
    <source>
        <strain evidence="1 2">MSJ-4</strain>
    </source>
</reference>
<name>A0ABS6EYE3_9CLOT</name>
<proteinExistence type="predicted"/>
<accession>A0ABS6EYE3</accession>
<keyword evidence="2" id="KW-1185">Reference proteome</keyword>
<dbReference type="Proteomes" id="UP000736583">
    <property type="component" value="Unassembled WGS sequence"/>
</dbReference>
<dbReference type="InterPro" id="IPR036291">
    <property type="entry name" value="NAD(P)-bd_dom_sf"/>
</dbReference>
<dbReference type="SUPFAM" id="SSF51735">
    <property type="entry name" value="NAD(P)-binding Rossmann-fold domains"/>
    <property type="match status" value="1"/>
</dbReference>